<proteinExistence type="predicted"/>
<organism evidence="1">
    <name type="scientific">viral metagenome</name>
    <dbReference type="NCBI Taxonomy" id="1070528"/>
    <lineage>
        <taxon>unclassified sequences</taxon>
        <taxon>metagenomes</taxon>
        <taxon>organismal metagenomes</taxon>
    </lineage>
</organism>
<gene>
    <name evidence="1" type="ORF">MM415A04363_0007</name>
</gene>
<keyword evidence="1" id="KW-0269">Exonuclease</keyword>
<accession>A0A6M3JKW2</accession>
<keyword evidence="1" id="KW-0540">Nuclease</keyword>
<protein>
    <submittedName>
        <fullName evidence="1">Putative DNA repair exonuclease</fullName>
    </submittedName>
</protein>
<dbReference type="InterPro" id="IPR029052">
    <property type="entry name" value="Metallo-depent_PP-like"/>
</dbReference>
<sequence length="303" mass="33913">MTPPHALYYSICSEERQIGRCQISNETPLIGELIYFSHTFSPDYKELWVVPLADIHFGSPLFSLHHLDHTLEIIKHNPNCYTILNGDLCDTVIQSSKGDIYHQISTPQDQRDWIIKKLTPIKDQILGCVSGNHENRIYASTGVDISKDIADALHVPYRPEGMLLKLSFGSGYDGHKDRPYSYFVYFTHGYGGARTDGAKAVKVQRVSNFIDADCFIMSHDHTVNVAPTVYLKADPRSHTDKETGWNVGKVTAYPKILIKTQAYQKWGGYSESKGFAPVNLVAPVIKLMGNQPVKEILVVVSSG</sequence>
<dbReference type="AlphaFoldDB" id="A0A6M3JKW2"/>
<keyword evidence="1" id="KW-0378">Hydrolase</keyword>
<dbReference type="GO" id="GO:0004527">
    <property type="term" value="F:exonuclease activity"/>
    <property type="evidence" value="ECO:0007669"/>
    <property type="project" value="UniProtKB-KW"/>
</dbReference>
<dbReference type="EMBL" id="MT141728">
    <property type="protein sequence ID" value="QJA69691.1"/>
    <property type="molecule type" value="Genomic_DNA"/>
</dbReference>
<dbReference type="SUPFAM" id="SSF56300">
    <property type="entry name" value="Metallo-dependent phosphatases"/>
    <property type="match status" value="1"/>
</dbReference>
<reference evidence="1" key="1">
    <citation type="submission" date="2020-03" db="EMBL/GenBank/DDBJ databases">
        <title>The deep terrestrial virosphere.</title>
        <authorList>
            <person name="Holmfeldt K."/>
            <person name="Nilsson E."/>
            <person name="Simone D."/>
            <person name="Lopez-Fernandez M."/>
            <person name="Wu X."/>
            <person name="de Brujin I."/>
            <person name="Lundin D."/>
            <person name="Andersson A."/>
            <person name="Bertilsson S."/>
            <person name="Dopson M."/>
        </authorList>
    </citation>
    <scope>NUCLEOTIDE SEQUENCE</scope>
    <source>
        <strain evidence="1">MM415A04363</strain>
    </source>
</reference>
<name>A0A6M3JKW2_9ZZZZ</name>
<evidence type="ECO:0000313" key="1">
    <source>
        <dbReference type="EMBL" id="QJA69691.1"/>
    </source>
</evidence>